<evidence type="ECO:0000256" key="1">
    <source>
        <dbReference type="SAM" id="MobiDB-lite"/>
    </source>
</evidence>
<proteinExistence type="predicted"/>
<organism evidence="2 3">
    <name type="scientific">Mixia osmundae (strain CBS 9802 / IAM 14324 / JCM 22182 / KY 12970)</name>
    <dbReference type="NCBI Taxonomy" id="764103"/>
    <lineage>
        <taxon>Eukaryota</taxon>
        <taxon>Fungi</taxon>
        <taxon>Dikarya</taxon>
        <taxon>Basidiomycota</taxon>
        <taxon>Pucciniomycotina</taxon>
        <taxon>Mixiomycetes</taxon>
        <taxon>Mixiales</taxon>
        <taxon>Mixiaceae</taxon>
        <taxon>Mixia</taxon>
    </lineage>
</organism>
<feature type="compositionally biased region" description="Acidic residues" evidence="1">
    <location>
        <begin position="130"/>
        <end position="142"/>
    </location>
</feature>
<dbReference type="eggNOG" id="ENOG502R8B9">
    <property type="taxonomic scope" value="Eukaryota"/>
</dbReference>
<feature type="compositionally biased region" description="Low complexity" evidence="1">
    <location>
        <begin position="361"/>
        <end position="375"/>
    </location>
</feature>
<feature type="region of interest" description="Disordered" evidence="1">
    <location>
        <begin position="129"/>
        <end position="150"/>
    </location>
</feature>
<protein>
    <submittedName>
        <fullName evidence="2">Uncharacterized protein</fullName>
    </submittedName>
</protein>
<feature type="region of interest" description="Disordered" evidence="1">
    <location>
        <begin position="1408"/>
        <end position="1428"/>
    </location>
</feature>
<feature type="region of interest" description="Disordered" evidence="1">
    <location>
        <begin position="395"/>
        <end position="422"/>
    </location>
</feature>
<dbReference type="STRING" id="764103.G7DVR5"/>
<feature type="compositionally biased region" description="Polar residues" evidence="1">
    <location>
        <begin position="1475"/>
        <end position="1487"/>
    </location>
</feature>
<comment type="caution">
    <text evidence="2">The sequence shown here is derived from an EMBL/GenBank/DDBJ whole genome shotgun (WGS) entry which is preliminary data.</text>
</comment>
<feature type="region of interest" description="Disordered" evidence="1">
    <location>
        <begin position="654"/>
        <end position="772"/>
    </location>
</feature>
<reference evidence="2 3" key="2">
    <citation type="journal article" date="2012" name="Open Biol.">
        <title>Characteristics of nucleosomes and linker DNA regions on the genome of the basidiomycete Mixia osmundae revealed by mono- and dinucleosome mapping.</title>
        <authorList>
            <person name="Nishida H."/>
            <person name="Kondo S."/>
            <person name="Matsumoto T."/>
            <person name="Suzuki Y."/>
            <person name="Yoshikawa H."/>
            <person name="Taylor T.D."/>
            <person name="Sugiyama J."/>
        </authorList>
    </citation>
    <scope>NUCLEOTIDE SEQUENCE [LARGE SCALE GENOMIC DNA]</scope>
    <source>
        <strain evidence="3">CBS 9802 / IAM 14324 / JCM 22182 / KY 12970</strain>
    </source>
</reference>
<name>G7DVR5_MIXOS</name>
<feature type="compositionally biased region" description="Low complexity" evidence="1">
    <location>
        <begin position="55"/>
        <end position="69"/>
    </location>
</feature>
<feature type="region of interest" description="Disordered" evidence="1">
    <location>
        <begin position="1"/>
        <end position="74"/>
    </location>
</feature>
<dbReference type="InParanoid" id="G7DVR5"/>
<dbReference type="Pfam" id="PF08578">
    <property type="entry name" value="DUF1765"/>
    <property type="match status" value="1"/>
</dbReference>
<feature type="compositionally biased region" description="Low complexity" evidence="1">
    <location>
        <begin position="729"/>
        <end position="746"/>
    </location>
</feature>
<feature type="compositionally biased region" description="Low complexity" evidence="1">
    <location>
        <begin position="316"/>
        <end position="338"/>
    </location>
</feature>
<dbReference type="Proteomes" id="UP000009131">
    <property type="component" value="Unassembled WGS sequence"/>
</dbReference>
<feature type="region of interest" description="Disordered" evidence="1">
    <location>
        <begin position="615"/>
        <end position="640"/>
    </location>
</feature>
<dbReference type="OMA" id="NWLIRWT"/>
<feature type="compositionally biased region" description="Polar residues" evidence="1">
    <location>
        <begin position="661"/>
        <end position="678"/>
    </location>
</feature>
<feature type="compositionally biased region" description="Polar residues" evidence="1">
    <location>
        <begin position="484"/>
        <end position="499"/>
    </location>
</feature>
<feature type="compositionally biased region" description="Basic and acidic residues" evidence="1">
    <location>
        <begin position="687"/>
        <end position="697"/>
    </location>
</feature>
<dbReference type="OrthoDB" id="2505807at2759"/>
<dbReference type="RefSeq" id="XP_014568210.1">
    <property type="nucleotide sequence ID" value="XM_014712724.1"/>
</dbReference>
<gene>
    <name evidence="2" type="primary">Mo01328</name>
    <name evidence="2" type="ORF">E5Q_01328</name>
</gene>
<feature type="region of interest" description="Disordered" evidence="1">
    <location>
        <begin position="308"/>
        <end position="338"/>
    </location>
</feature>
<feature type="compositionally biased region" description="Basic and acidic residues" evidence="1">
    <location>
        <begin position="31"/>
        <end position="53"/>
    </location>
</feature>
<dbReference type="HOGENOM" id="CLU_242398_0_0_1"/>
<dbReference type="EMBL" id="BABT02000046">
    <property type="protein sequence ID" value="GAA94675.1"/>
    <property type="molecule type" value="Genomic_DNA"/>
</dbReference>
<reference evidence="2 3" key="1">
    <citation type="journal article" date="2011" name="J. Gen. Appl. Microbiol.">
        <title>Draft genome sequencing of the enigmatic basidiomycete Mixia osmundae.</title>
        <authorList>
            <person name="Nishida H."/>
            <person name="Nagatsuka Y."/>
            <person name="Sugiyama J."/>
        </authorList>
    </citation>
    <scope>NUCLEOTIDE SEQUENCE [LARGE SCALE GENOMIC DNA]</scope>
    <source>
        <strain evidence="3">CBS 9802 / IAM 14324 / JCM 22182 / KY 12970</strain>
    </source>
</reference>
<dbReference type="PANTHER" id="PTHR37988">
    <property type="entry name" value="UPF0592 MEMBRANE PROTEIN C7D4.03C"/>
    <property type="match status" value="1"/>
</dbReference>
<feature type="region of interest" description="Disordered" evidence="1">
    <location>
        <begin position="245"/>
        <end position="283"/>
    </location>
</feature>
<dbReference type="PANTHER" id="PTHR37988:SF1">
    <property type="entry name" value="UPF0592 MEMBRANE PROTEIN C7D4.03C"/>
    <property type="match status" value="1"/>
</dbReference>
<feature type="region of interest" description="Disordered" evidence="1">
    <location>
        <begin position="353"/>
        <end position="375"/>
    </location>
</feature>
<evidence type="ECO:0000313" key="3">
    <source>
        <dbReference type="Proteomes" id="UP000009131"/>
    </source>
</evidence>
<accession>G7DVR5</accession>
<feature type="region of interest" description="Disordered" evidence="1">
    <location>
        <begin position="1474"/>
        <end position="1498"/>
    </location>
</feature>
<keyword evidence="3" id="KW-1185">Reference proteome</keyword>
<sequence>MSATTLSAPHPDHYNRHSIASEGNPSLARDSMAEHDFPPDDHLAIRSEARADSRSPSVYSSTSDASSYSVHELAPVQVISRTPARRMSTKASFTRYDATAAYRLSDGSESIGSPGLKHKTSWSNSILSDDSVEASQDEEEDSNGAQVVASAKRVTLPERGTTMSRRISLLPGLGAIAASADSPVLSNDSRDSPKAARVVPTINEPFSPPLSDASFSFDAYDHADESTLSQSDRDAFSFSDMPTQQLLPSLPIDTRPKAVPQPEEDEDSLSELAGSKKTKATKNAWRRSGAVFNTDDAQLKQLSDIPSRTFIRTHSRSGSAASSKSSVKDSSSPSASPLAAAVGQFNKITAPLRIKSRDTSSHSLSSLPRSGSSSSLLSNKFDLLDKKKVRTASPGKIALLGSDSDTQPEPDRSSTLDVRPPTLSLDFEGSSPLFDLDFSKNFLIDAPSEPTASPTELAREVDPVTTAASVAPTVQPETTRARRSSSLAPSITSSQLPLQRSSSFASIRKPVTIIPVAEKTPEEDEADDALHIAFPMSNEIKSSPLPPLPNETYLNRATDNMQDKLRATPSCVNGRDAIAAPPVVLPLGTSLRSTLQPVPLGKQSRRRSLLQLGRKLTSEKKPAPVDPPPAPPVASLRKRRGSLDMLRSAIGLSEAAEARNADTSSRPPSRAATINTDTLDARQASPDSEHSPVDDSLIKPAAHRKSSLPGRVGMNKGTNYAFPEHRRTPSSVTSHESASSSATSRAGTLPRRDQSTPSPTARKRGPDSGFGSDSSLSAAWIALEDSLSTFVNGLRTNKADRSEAIIRGLLPFLAAHESDNTTSDVLNASLARRQRDILHAWVLHMLQDLRIGPANRGACLEGIAKVMESPFFSYFALLDDLAGQRRYASVLVSLLDFAVEKLNEKAVYANTLAFAGRLLAVAYFRLEDVGLKLMRLLPPLKPKHYDRIVAECLVSPVHGEKASIIYPPHLDALIYKDARSTAAIITPMRAVEEDEDCLAQNVSCKVEMTGNWLIRWTASDSDLPFAFYRAYYRQLASYIAASPASSSHVSLRDLLRAPGFVSVTASVLEKLDALVHRNMRSVTTLSPSGTDFSMSDHAQLAMGAKPKVLDMAHRRIATSLLEIVSQILPTDDIEQEPRYPFADLLSVWMRALTKRTSLYDVRGGFLLLDLVETLLHAICTPTSQQGGLEDQVSVRQQRQAGLRSFDTTFVLSFVRTILLKADNTVCLMRTIAFLYSSFDILTTRPQDRDMLCETVLLDEDIFERLFLHWNMSVRGYFMRLLVWRLSGIGTSVQDNPDSASSERTLALLRVFSLRLESIRRRHDEIDPLDKYDDDDYFRPKRSTICSTQGVSEQPWTVDEIAGDADMELTYRSDDASDGDSFRARGASRELKDVPGVSRVVGWLKGNLRKRSTSRTRPGTPVGSLEPFNLHIIESSPTSSYDIIEPQRDFAQSEDGTASVDQYPSEADVSAFDDAMTSQTSVSASGSPPVTPKPRREALRRSGSGNFFRFEFENETPVSDAFDAGKLSPAAKGVAIAPRQSSIGLPTTPSPKDRRLSRVVVSHRASRRFSKRASILPSPAVAIFTKHGSLVPTIPDDYTGGYDKRLHQYAIRALRDYEDALIENETWQIRPEEEDMMEDTTPRLGVAWPQIFTD</sequence>
<evidence type="ECO:0000313" key="2">
    <source>
        <dbReference type="EMBL" id="GAA94675.1"/>
    </source>
</evidence>
<feature type="region of interest" description="Disordered" evidence="1">
    <location>
        <begin position="473"/>
        <end position="499"/>
    </location>
</feature>
<dbReference type="InterPro" id="IPR013887">
    <property type="entry name" value="UPF0592"/>
</dbReference>